<protein>
    <recommendedName>
        <fullName evidence="1">DUF6570 domain-containing protein</fullName>
    </recommendedName>
</protein>
<gene>
    <name evidence="2" type="ORF">RhiirA5_431236</name>
</gene>
<evidence type="ECO:0000313" key="2">
    <source>
        <dbReference type="EMBL" id="PKB98530.1"/>
    </source>
</evidence>
<sequence>MNKLKHTFCFKCNERFPSVELIKGECCRRCHSDNRKVNNTGNNTLKKFSADNNMDLGEVPEELKRLTEIEEMLIANISHCFGILPSQDTDLCYEEILGEDFHLRNESLNLTTDLVDNVPLNLTTGIADNVCSLNLTTDKMFNKHTSYPYKVILKEGCRVMFLNNKYFSKGIYNGSIGVILRVLDESLVTHEDVDVLKKYNVEKFMEIFKCNKQVVEDMFIRYGTSKNYV</sequence>
<organism evidence="2 3">
    <name type="scientific">Rhizophagus irregularis</name>
    <dbReference type="NCBI Taxonomy" id="588596"/>
    <lineage>
        <taxon>Eukaryota</taxon>
        <taxon>Fungi</taxon>
        <taxon>Fungi incertae sedis</taxon>
        <taxon>Mucoromycota</taxon>
        <taxon>Glomeromycotina</taxon>
        <taxon>Glomeromycetes</taxon>
        <taxon>Glomerales</taxon>
        <taxon>Glomeraceae</taxon>
        <taxon>Rhizophagus</taxon>
    </lineage>
</organism>
<accession>A0A2N0NVC5</accession>
<evidence type="ECO:0000313" key="3">
    <source>
        <dbReference type="Proteomes" id="UP000232722"/>
    </source>
</evidence>
<dbReference type="Pfam" id="PF20209">
    <property type="entry name" value="DUF6570"/>
    <property type="match status" value="1"/>
</dbReference>
<proteinExistence type="predicted"/>
<comment type="caution">
    <text evidence="2">The sequence shown here is derived from an EMBL/GenBank/DDBJ whole genome shotgun (WGS) entry which is preliminary data.</text>
</comment>
<name>A0A2N0NVC5_9GLOM</name>
<evidence type="ECO:0000259" key="1">
    <source>
        <dbReference type="Pfam" id="PF20209"/>
    </source>
</evidence>
<dbReference type="InterPro" id="IPR046700">
    <property type="entry name" value="DUF6570"/>
</dbReference>
<reference evidence="2 3" key="2">
    <citation type="submission" date="2017-09" db="EMBL/GenBank/DDBJ databases">
        <title>Extensive intraspecific genome diversity in a model arbuscular mycorrhizal fungus.</title>
        <authorList>
            <person name="Chen E.C."/>
            <person name="Morin E."/>
            <person name="Beaudet D."/>
            <person name="Noel J."/>
            <person name="Ndikumana S."/>
            <person name="Charron P."/>
            <person name="St-Onge C."/>
            <person name="Giorgi J."/>
            <person name="Grigoriev I.V."/>
            <person name="Roux C."/>
            <person name="Martin F.M."/>
            <person name="Corradi N."/>
        </authorList>
    </citation>
    <scope>NUCLEOTIDE SEQUENCE [LARGE SCALE GENOMIC DNA]</scope>
    <source>
        <strain evidence="2 3">A5</strain>
    </source>
</reference>
<dbReference type="AlphaFoldDB" id="A0A2N0NVC5"/>
<dbReference type="Gene3D" id="2.30.30.940">
    <property type="match status" value="1"/>
</dbReference>
<dbReference type="VEuPathDB" id="FungiDB:FUN_025093"/>
<feature type="domain" description="DUF6570" evidence="1">
    <location>
        <begin position="43"/>
        <end position="80"/>
    </location>
</feature>
<dbReference type="Proteomes" id="UP000232722">
    <property type="component" value="Unassembled WGS sequence"/>
</dbReference>
<reference evidence="2 3" key="1">
    <citation type="submission" date="2016-04" db="EMBL/GenBank/DDBJ databases">
        <title>Genome analyses suggest a sexual origin of heterokaryosis in a supposedly ancient asexual fungus.</title>
        <authorList>
            <person name="Ropars J."/>
            <person name="Sedzielewska K."/>
            <person name="Noel J."/>
            <person name="Charron P."/>
            <person name="Farinelli L."/>
            <person name="Marton T."/>
            <person name="Kruger M."/>
            <person name="Pelin A."/>
            <person name="Brachmann A."/>
            <person name="Corradi N."/>
        </authorList>
    </citation>
    <scope>NUCLEOTIDE SEQUENCE [LARGE SCALE GENOMIC DNA]</scope>
    <source>
        <strain evidence="2 3">A5</strain>
    </source>
</reference>
<dbReference type="EMBL" id="LLXJ01002594">
    <property type="protein sequence ID" value="PKB98530.1"/>
    <property type="molecule type" value="Genomic_DNA"/>
</dbReference>